<proteinExistence type="predicted"/>
<accession>A0A6J5NV21</accession>
<dbReference type="EMBL" id="LR796737">
    <property type="protein sequence ID" value="CAB4162853.1"/>
    <property type="molecule type" value="Genomic_DNA"/>
</dbReference>
<protein>
    <submittedName>
        <fullName evidence="2">Uncharacterized protein</fullName>
    </submittedName>
</protein>
<sequence length="129" mass="15268">MTVLPAEWVGKAAHDKDGMLTIGTGDQVVKLYLNKGTMPRWWKDECVDVYVRRFAHDLSIYEIMIAQHDGYIEEELDNENEEAQRYPLGPKEYWRSKQVGKYFYGPDKHLMTNEEFEAEWAEREDCDEE</sequence>
<evidence type="ECO:0000313" key="1">
    <source>
        <dbReference type="EMBL" id="CAB4143458.1"/>
    </source>
</evidence>
<name>A0A6J5NV21_9CAUD</name>
<gene>
    <name evidence="1" type="ORF">UFOVP436_149</name>
    <name evidence="2" type="ORF">UFOVP784_149</name>
</gene>
<reference evidence="2" key="1">
    <citation type="submission" date="2020-04" db="EMBL/GenBank/DDBJ databases">
        <authorList>
            <person name="Chiriac C."/>
            <person name="Salcher M."/>
            <person name="Ghai R."/>
            <person name="Kavagutti S V."/>
        </authorList>
    </citation>
    <scope>NUCLEOTIDE SEQUENCE</scope>
</reference>
<organism evidence="2">
    <name type="scientific">uncultured Caudovirales phage</name>
    <dbReference type="NCBI Taxonomy" id="2100421"/>
    <lineage>
        <taxon>Viruses</taxon>
        <taxon>Duplodnaviria</taxon>
        <taxon>Heunggongvirae</taxon>
        <taxon>Uroviricota</taxon>
        <taxon>Caudoviricetes</taxon>
        <taxon>Peduoviridae</taxon>
        <taxon>Maltschvirus</taxon>
        <taxon>Maltschvirus maltsch</taxon>
    </lineage>
</organism>
<dbReference type="EMBL" id="LR796418">
    <property type="protein sequence ID" value="CAB4143458.1"/>
    <property type="molecule type" value="Genomic_DNA"/>
</dbReference>
<evidence type="ECO:0000313" key="2">
    <source>
        <dbReference type="EMBL" id="CAB4162853.1"/>
    </source>
</evidence>